<proteinExistence type="predicted"/>
<accession>A0A0B6YQ25</accession>
<evidence type="ECO:0000313" key="1">
    <source>
        <dbReference type="EMBL" id="CEK58364.1"/>
    </source>
</evidence>
<sequence length="53" mass="6100">METDKKLILLKVLHNFRCAHEQNMYCFVLMRLIGFPGIVEVNINASLSQGKVH</sequence>
<dbReference type="AlphaFoldDB" id="A0A0B6YQ25"/>
<gene>
    <name evidence="1" type="primary">ORF32850</name>
</gene>
<protein>
    <submittedName>
        <fullName evidence="1">Uncharacterized protein</fullName>
    </submittedName>
</protein>
<reference evidence="1" key="1">
    <citation type="submission" date="2014-12" db="EMBL/GenBank/DDBJ databases">
        <title>Insight into the proteome of Arion vulgaris.</title>
        <authorList>
            <person name="Aradska J."/>
            <person name="Bulat T."/>
            <person name="Smidak R."/>
            <person name="Sarate P."/>
            <person name="Gangsoo J."/>
            <person name="Sialana F."/>
            <person name="Bilban M."/>
            <person name="Lubec G."/>
        </authorList>
    </citation>
    <scope>NUCLEOTIDE SEQUENCE</scope>
    <source>
        <tissue evidence="1">Skin</tissue>
    </source>
</reference>
<name>A0A0B6YQ25_9EUPU</name>
<organism evidence="1">
    <name type="scientific">Arion vulgaris</name>
    <dbReference type="NCBI Taxonomy" id="1028688"/>
    <lineage>
        <taxon>Eukaryota</taxon>
        <taxon>Metazoa</taxon>
        <taxon>Spiralia</taxon>
        <taxon>Lophotrochozoa</taxon>
        <taxon>Mollusca</taxon>
        <taxon>Gastropoda</taxon>
        <taxon>Heterobranchia</taxon>
        <taxon>Euthyneura</taxon>
        <taxon>Panpulmonata</taxon>
        <taxon>Eupulmonata</taxon>
        <taxon>Stylommatophora</taxon>
        <taxon>Helicina</taxon>
        <taxon>Arionoidea</taxon>
        <taxon>Arionidae</taxon>
        <taxon>Arion</taxon>
    </lineage>
</organism>
<dbReference type="EMBL" id="HACG01011499">
    <property type="protein sequence ID" value="CEK58364.1"/>
    <property type="molecule type" value="Transcribed_RNA"/>
</dbReference>